<protein>
    <submittedName>
        <fullName evidence="3">Glycosyl transferase, putative</fullName>
    </submittedName>
</protein>
<evidence type="ECO:0000259" key="2">
    <source>
        <dbReference type="Pfam" id="PF00535"/>
    </source>
</evidence>
<evidence type="ECO:0000313" key="3">
    <source>
        <dbReference type="EMBL" id="EKE43262.1"/>
    </source>
</evidence>
<dbReference type="PATRIC" id="fig|1231392.3.peg.2614"/>
<evidence type="ECO:0000313" key="4">
    <source>
        <dbReference type="Proteomes" id="UP000006765"/>
    </source>
</evidence>
<dbReference type="STRING" id="1231392.OCGS_2599"/>
<organism evidence="3 4">
    <name type="scientific">Oceaniovalibus guishaninsula JLT2003</name>
    <dbReference type="NCBI Taxonomy" id="1231392"/>
    <lineage>
        <taxon>Bacteria</taxon>
        <taxon>Pseudomonadati</taxon>
        <taxon>Pseudomonadota</taxon>
        <taxon>Alphaproteobacteria</taxon>
        <taxon>Rhodobacterales</taxon>
        <taxon>Roseobacteraceae</taxon>
        <taxon>Oceaniovalibus</taxon>
    </lineage>
</organism>
<keyword evidence="4" id="KW-1185">Reference proteome</keyword>
<keyword evidence="1" id="KW-0472">Membrane</keyword>
<evidence type="ECO:0000256" key="1">
    <source>
        <dbReference type="SAM" id="Phobius"/>
    </source>
</evidence>
<feature type="transmembrane region" description="Helical" evidence="1">
    <location>
        <begin position="301"/>
        <end position="320"/>
    </location>
</feature>
<dbReference type="AlphaFoldDB" id="K2H9H4"/>
<dbReference type="PANTHER" id="PTHR43646:SF6">
    <property type="entry name" value="PRE-MYCOFACTOCIN GLYCOSYLTRANSFERASE"/>
    <property type="match status" value="1"/>
</dbReference>
<dbReference type="eggNOG" id="COG1215">
    <property type="taxonomic scope" value="Bacteria"/>
</dbReference>
<dbReference type="SUPFAM" id="SSF53448">
    <property type="entry name" value="Nucleotide-diphospho-sugar transferases"/>
    <property type="match status" value="1"/>
</dbReference>
<name>K2H9H4_9RHOB</name>
<dbReference type="Proteomes" id="UP000006765">
    <property type="component" value="Unassembled WGS sequence"/>
</dbReference>
<proteinExistence type="predicted"/>
<keyword evidence="1" id="KW-1133">Transmembrane helix</keyword>
<dbReference type="OrthoDB" id="8416156at2"/>
<dbReference type="Gene3D" id="3.90.550.10">
    <property type="entry name" value="Spore Coat Polysaccharide Biosynthesis Protein SpsA, Chain A"/>
    <property type="match status" value="1"/>
</dbReference>
<gene>
    <name evidence="3" type="ORF">OCGS_2599</name>
</gene>
<feature type="transmembrane region" description="Helical" evidence="1">
    <location>
        <begin position="255"/>
        <end position="274"/>
    </location>
</feature>
<dbReference type="EMBL" id="AMGO01000067">
    <property type="protein sequence ID" value="EKE43262.1"/>
    <property type="molecule type" value="Genomic_DNA"/>
</dbReference>
<dbReference type="PANTHER" id="PTHR43646">
    <property type="entry name" value="GLYCOSYLTRANSFERASE"/>
    <property type="match status" value="1"/>
</dbReference>
<sequence>MTTRDDRDGADGPIGPIVGAVVIGRNEGARLVACLDALPEGMRARSVYVDSGSTDGSVAAARAAGTRVVELDMTRPFTAARARNAGLAALRAGPDAPDLVQFIDGDCMLHPDWIPRARAFMAAHPQVAVVAGRLRERFPEASVYNRMCDAEWDLPAGPARNCGGIATMRMAALDRVGGFDERLIAGEEPELCVRLRADGWRIWRLDAEMALHDAAMTRFGQFWRRARRGGHAYAERAALHGQPPERDGVAGQRRAILWGLALPLGIAAALPVLGPWGLAPALAYPAQIARMARRAGGGTEAWQHAALTMAGNVAAARGVLDYRLNRRRGRRTALIEYK</sequence>
<reference evidence="3 4" key="1">
    <citation type="journal article" date="2012" name="J. Bacteriol.">
        <title>Draft Genome Sequence of Oceaniovalibus guishaninsula JLT2003T.</title>
        <authorList>
            <person name="Tang K."/>
            <person name="Liu K."/>
            <person name="Jiao N."/>
        </authorList>
    </citation>
    <scope>NUCLEOTIDE SEQUENCE [LARGE SCALE GENOMIC DNA]</scope>
    <source>
        <strain evidence="3 4">JLT2003</strain>
    </source>
</reference>
<feature type="domain" description="Glycosyltransferase 2-like" evidence="2">
    <location>
        <begin position="21"/>
        <end position="136"/>
    </location>
</feature>
<keyword evidence="1" id="KW-0812">Transmembrane</keyword>
<keyword evidence="3" id="KW-0808">Transferase</keyword>
<dbReference type="RefSeq" id="WP_007427751.1">
    <property type="nucleotide sequence ID" value="NZ_AMGO01000067.1"/>
</dbReference>
<dbReference type="InterPro" id="IPR001173">
    <property type="entry name" value="Glyco_trans_2-like"/>
</dbReference>
<dbReference type="GO" id="GO:0016740">
    <property type="term" value="F:transferase activity"/>
    <property type="evidence" value="ECO:0007669"/>
    <property type="project" value="UniProtKB-KW"/>
</dbReference>
<dbReference type="InterPro" id="IPR029044">
    <property type="entry name" value="Nucleotide-diphossugar_trans"/>
</dbReference>
<dbReference type="Pfam" id="PF00535">
    <property type="entry name" value="Glycos_transf_2"/>
    <property type="match status" value="1"/>
</dbReference>
<accession>K2H9H4</accession>
<comment type="caution">
    <text evidence="3">The sequence shown here is derived from an EMBL/GenBank/DDBJ whole genome shotgun (WGS) entry which is preliminary data.</text>
</comment>